<feature type="compositionally biased region" description="Basic and acidic residues" evidence="1">
    <location>
        <begin position="1"/>
        <end position="23"/>
    </location>
</feature>
<evidence type="ECO:0000313" key="3">
    <source>
        <dbReference type="EMBL" id="XBH12522.1"/>
    </source>
</evidence>
<dbReference type="Pfam" id="PF20223">
    <property type="entry name" value="DUF6582"/>
    <property type="match status" value="1"/>
</dbReference>
<evidence type="ECO:0000256" key="1">
    <source>
        <dbReference type="SAM" id="MobiDB-lite"/>
    </source>
</evidence>
<dbReference type="EMBL" id="CP121194">
    <property type="protein sequence ID" value="XBH09234.1"/>
    <property type="molecule type" value="Genomic_DNA"/>
</dbReference>
<proteinExistence type="predicted"/>
<reference evidence="3" key="1">
    <citation type="submission" date="2023-03" db="EMBL/GenBank/DDBJ databases">
        <title>Edaphobacter sp.</title>
        <authorList>
            <person name="Huber K.J."/>
            <person name="Papendorf J."/>
            <person name="Pilke C."/>
            <person name="Bunk B."/>
            <person name="Sproeer C."/>
            <person name="Pester M."/>
        </authorList>
    </citation>
    <scope>NUCLEOTIDE SEQUENCE</scope>
    <source>
        <strain evidence="2">DSM 109919</strain>
        <strain evidence="3">DSM 109920</strain>
    </source>
</reference>
<dbReference type="AlphaFoldDB" id="A0AAU7D5C8"/>
<gene>
    <name evidence="2" type="ORF">P4G45_12165</name>
    <name evidence="3" type="ORF">P8936_12580</name>
</gene>
<dbReference type="InterPro" id="IPR046489">
    <property type="entry name" value="DUF6582"/>
</dbReference>
<organism evidence="3">
    <name type="scientific">Edaphobacter paludis</name>
    <dbReference type="NCBI Taxonomy" id="3035702"/>
    <lineage>
        <taxon>Bacteria</taxon>
        <taxon>Pseudomonadati</taxon>
        <taxon>Acidobacteriota</taxon>
        <taxon>Terriglobia</taxon>
        <taxon>Terriglobales</taxon>
        <taxon>Acidobacteriaceae</taxon>
        <taxon>Edaphobacter</taxon>
    </lineage>
</organism>
<dbReference type="EMBL" id="CP121195">
    <property type="protein sequence ID" value="XBH12522.1"/>
    <property type="molecule type" value="Genomic_DNA"/>
</dbReference>
<dbReference type="RefSeq" id="WP_348266746.1">
    <property type="nucleotide sequence ID" value="NZ_CP121194.1"/>
</dbReference>
<dbReference type="KEGG" id="epl:P4G45_12165"/>
<accession>A0AAU7CW80</accession>
<name>A0AAU7D5C8_9BACT</name>
<sequence length="99" mass="11384">MKATWKAHDDNKSLDAEEKKHLPDSVYAFPDKRKEPLTNASHVRNAIARFDQVKDVSDHEREQAFANIKAAAKHYDVEMTETSWHDLGKKPHTHNAAHK</sequence>
<feature type="region of interest" description="Disordered" evidence="1">
    <location>
        <begin position="1"/>
        <end position="25"/>
    </location>
</feature>
<accession>A0AAU7D5C8</accession>
<protein>
    <recommendedName>
        <fullName evidence="4">Cation transport regulator ChaB</fullName>
    </recommendedName>
</protein>
<evidence type="ECO:0008006" key="4">
    <source>
        <dbReference type="Google" id="ProtNLM"/>
    </source>
</evidence>
<evidence type="ECO:0000313" key="2">
    <source>
        <dbReference type="EMBL" id="XBH09234.1"/>
    </source>
</evidence>